<feature type="region of interest" description="Disordered" evidence="1">
    <location>
        <begin position="1"/>
        <end position="39"/>
    </location>
</feature>
<accession>A0A1D1UM63</accession>
<organism evidence="2 3">
    <name type="scientific">Ramazzottius varieornatus</name>
    <name type="common">Water bear</name>
    <name type="synonym">Tardigrade</name>
    <dbReference type="NCBI Taxonomy" id="947166"/>
    <lineage>
        <taxon>Eukaryota</taxon>
        <taxon>Metazoa</taxon>
        <taxon>Ecdysozoa</taxon>
        <taxon>Tardigrada</taxon>
        <taxon>Eutardigrada</taxon>
        <taxon>Parachela</taxon>
        <taxon>Hypsibioidea</taxon>
        <taxon>Ramazzottiidae</taxon>
        <taxon>Ramazzottius</taxon>
    </lineage>
</organism>
<name>A0A1D1UM63_RAMVA</name>
<evidence type="ECO:0000313" key="2">
    <source>
        <dbReference type="EMBL" id="GAU88732.1"/>
    </source>
</evidence>
<evidence type="ECO:0000313" key="3">
    <source>
        <dbReference type="Proteomes" id="UP000186922"/>
    </source>
</evidence>
<comment type="caution">
    <text evidence="2">The sequence shown here is derived from an EMBL/GenBank/DDBJ whole genome shotgun (WGS) entry which is preliminary data.</text>
</comment>
<feature type="compositionally biased region" description="Basic and acidic residues" evidence="1">
    <location>
        <begin position="22"/>
        <end position="39"/>
    </location>
</feature>
<dbReference type="AlphaFoldDB" id="A0A1D1UM63"/>
<gene>
    <name evidence="2" type="primary">RvY_01371-1</name>
    <name evidence="2" type="synonym">RvY_01371.1</name>
    <name evidence="2" type="ORF">RvY_01371</name>
</gene>
<proteinExistence type="predicted"/>
<dbReference type="Proteomes" id="UP000186922">
    <property type="component" value="Unassembled WGS sequence"/>
</dbReference>
<evidence type="ECO:0000256" key="1">
    <source>
        <dbReference type="SAM" id="MobiDB-lite"/>
    </source>
</evidence>
<dbReference type="EMBL" id="BDGG01000001">
    <property type="protein sequence ID" value="GAU88732.1"/>
    <property type="molecule type" value="Genomic_DNA"/>
</dbReference>
<sequence>MASLPPARSATIPGASWMSTVWERRRGSNRKPGEDRTKPEEFKFQVQHVGVTLSGTLIAVAQKSRR</sequence>
<keyword evidence="3" id="KW-1185">Reference proteome</keyword>
<reference evidence="2 3" key="1">
    <citation type="journal article" date="2016" name="Nat. Commun.">
        <title>Extremotolerant tardigrade genome and improved radiotolerance of human cultured cells by tardigrade-unique protein.</title>
        <authorList>
            <person name="Hashimoto T."/>
            <person name="Horikawa D.D."/>
            <person name="Saito Y."/>
            <person name="Kuwahara H."/>
            <person name="Kozuka-Hata H."/>
            <person name="Shin-I T."/>
            <person name="Minakuchi Y."/>
            <person name="Ohishi K."/>
            <person name="Motoyama A."/>
            <person name="Aizu T."/>
            <person name="Enomoto A."/>
            <person name="Kondo K."/>
            <person name="Tanaka S."/>
            <person name="Hara Y."/>
            <person name="Koshikawa S."/>
            <person name="Sagara H."/>
            <person name="Miura T."/>
            <person name="Yokobori S."/>
            <person name="Miyagawa K."/>
            <person name="Suzuki Y."/>
            <person name="Kubo T."/>
            <person name="Oyama M."/>
            <person name="Kohara Y."/>
            <person name="Fujiyama A."/>
            <person name="Arakawa K."/>
            <person name="Katayama T."/>
            <person name="Toyoda A."/>
            <person name="Kunieda T."/>
        </authorList>
    </citation>
    <scope>NUCLEOTIDE SEQUENCE [LARGE SCALE GENOMIC DNA]</scope>
    <source>
        <strain evidence="2 3">YOKOZUNA-1</strain>
    </source>
</reference>
<protein>
    <submittedName>
        <fullName evidence="2">Uncharacterized protein</fullName>
    </submittedName>
</protein>